<organism evidence="2 3">
    <name type="scientific">Nepenthes gracilis</name>
    <name type="common">Slender pitcher plant</name>
    <dbReference type="NCBI Taxonomy" id="150966"/>
    <lineage>
        <taxon>Eukaryota</taxon>
        <taxon>Viridiplantae</taxon>
        <taxon>Streptophyta</taxon>
        <taxon>Embryophyta</taxon>
        <taxon>Tracheophyta</taxon>
        <taxon>Spermatophyta</taxon>
        <taxon>Magnoliopsida</taxon>
        <taxon>eudicotyledons</taxon>
        <taxon>Gunneridae</taxon>
        <taxon>Pentapetalae</taxon>
        <taxon>Caryophyllales</taxon>
        <taxon>Nepenthaceae</taxon>
        <taxon>Nepenthes</taxon>
    </lineage>
</organism>
<evidence type="ECO:0000313" key="3">
    <source>
        <dbReference type="Proteomes" id="UP001279734"/>
    </source>
</evidence>
<evidence type="ECO:0000256" key="1">
    <source>
        <dbReference type="SAM" id="MobiDB-lite"/>
    </source>
</evidence>
<feature type="region of interest" description="Disordered" evidence="1">
    <location>
        <begin position="65"/>
        <end position="109"/>
    </location>
</feature>
<reference evidence="2" key="1">
    <citation type="submission" date="2023-05" db="EMBL/GenBank/DDBJ databases">
        <title>Nepenthes gracilis genome sequencing.</title>
        <authorList>
            <person name="Fukushima K."/>
        </authorList>
    </citation>
    <scope>NUCLEOTIDE SEQUENCE</scope>
    <source>
        <strain evidence="2">SING2019-196</strain>
    </source>
</reference>
<feature type="compositionally biased region" description="Polar residues" evidence="1">
    <location>
        <begin position="88"/>
        <end position="109"/>
    </location>
</feature>
<feature type="compositionally biased region" description="Basic residues" evidence="1">
    <location>
        <begin position="65"/>
        <end position="78"/>
    </location>
</feature>
<evidence type="ECO:0000313" key="2">
    <source>
        <dbReference type="EMBL" id="GMH16891.1"/>
    </source>
</evidence>
<comment type="caution">
    <text evidence="2">The sequence shown here is derived from an EMBL/GenBank/DDBJ whole genome shotgun (WGS) entry which is preliminary data.</text>
</comment>
<dbReference type="EMBL" id="BSYO01000017">
    <property type="protein sequence ID" value="GMH16891.1"/>
    <property type="molecule type" value="Genomic_DNA"/>
</dbReference>
<name>A0AAD3XUL7_NEPGR</name>
<dbReference type="Proteomes" id="UP001279734">
    <property type="component" value="Unassembled WGS sequence"/>
</dbReference>
<dbReference type="AlphaFoldDB" id="A0AAD3XUL7"/>
<feature type="region of interest" description="Disordered" evidence="1">
    <location>
        <begin position="1"/>
        <end position="26"/>
    </location>
</feature>
<accession>A0AAD3XUL7</accession>
<protein>
    <submittedName>
        <fullName evidence="2">Uncharacterized protein</fullName>
    </submittedName>
</protein>
<keyword evidence="3" id="KW-1185">Reference proteome</keyword>
<sequence length="109" mass="12269">MQTNSGRFHQDAYFTRHQQQAPGTLGELNQADLLPLLIQHSGRGKTDQQLQSNINATLLQQIRKRQTKLQPHLHHSHLPSKLQPKQKGGNSPASTTYKLNPTIKGFSQL</sequence>
<proteinExistence type="predicted"/>
<gene>
    <name evidence="2" type="ORF">Nepgr_018732</name>
</gene>